<keyword evidence="1" id="KW-0472">Membrane</keyword>
<comment type="caution">
    <text evidence="2">The sequence shown here is derived from an EMBL/GenBank/DDBJ whole genome shotgun (WGS) entry which is preliminary data.</text>
</comment>
<evidence type="ECO:0000313" key="3">
    <source>
        <dbReference type="Proteomes" id="UP000176648"/>
    </source>
</evidence>
<keyword evidence="1" id="KW-1133">Transmembrane helix</keyword>
<dbReference type="AlphaFoldDB" id="A0A1G2C829"/>
<proteinExistence type="predicted"/>
<reference evidence="2 3" key="1">
    <citation type="journal article" date="2016" name="Nat. Commun.">
        <title>Thousands of microbial genomes shed light on interconnected biogeochemical processes in an aquifer system.</title>
        <authorList>
            <person name="Anantharaman K."/>
            <person name="Brown C.T."/>
            <person name="Hug L.A."/>
            <person name="Sharon I."/>
            <person name="Castelle C.J."/>
            <person name="Probst A.J."/>
            <person name="Thomas B.C."/>
            <person name="Singh A."/>
            <person name="Wilkins M.J."/>
            <person name="Karaoz U."/>
            <person name="Brodie E.L."/>
            <person name="Williams K.H."/>
            <person name="Hubbard S.S."/>
            <person name="Banfield J.F."/>
        </authorList>
    </citation>
    <scope>NUCLEOTIDE SEQUENCE [LARGE SCALE GENOMIC DNA]</scope>
</reference>
<dbReference type="Proteomes" id="UP000176648">
    <property type="component" value="Unassembled WGS sequence"/>
</dbReference>
<evidence type="ECO:0000256" key="1">
    <source>
        <dbReference type="SAM" id="Phobius"/>
    </source>
</evidence>
<protein>
    <submittedName>
        <fullName evidence="2">Uncharacterized protein</fullName>
    </submittedName>
</protein>
<accession>A0A1G2C829</accession>
<dbReference type="EMBL" id="MHKU01000026">
    <property type="protein sequence ID" value="OGY96657.1"/>
    <property type="molecule type" value="Genomic_DNA"/>
</dbReference>
<evidence type="ECO:0000313" key="2">
    <source>
        <dbReference type="EMBL" id="OGY96657.1"/>
    </source>
</evidence>
<sequence length="175" mass="18786">MPQILFCGENSVKSRKQIKKTLRMKRKVALYGALSALAVTGILGVNFASAHGFGGFGMFGGGSALTPDQIAERHQAMFENQAKILGVSVDAVKSGWADGKSLLDIAKESGITETQLAEKMQAARLGEMESHMKTLVEKGVITQAQADKRLKFMESNQGKMTGGGGHMKMMRGFGF</sequence>
<dbReference type="STRING" id="1798644.A2122_00495"/>
<feature type="transmembrane region" description="Helical" evidence="1">
    <location>
        <begin position="28"/>
        <end position="48"/>
    </location>
</feature>
<name>A0A1G2C829_9BACT</name>
<gene>
    <name evidence="2" type="ORF">A2122_00495</name>
</gene>
<organism evidence="2 3">
    <name type="scientific">Candidatus Liptonbacteria bacterium GWB1_49_6</name>
    <dbReference type="NCBI Taxonomy" id="1798644"/>
    <lineage>
        <taxon>Bacteria</taxon>
        <taxon>Candidatus Liptoniibacteriota</taxon>
    </lineage>
</organism>
<keyword evidence="1" id="KW-0812">Transmembrane</keyword>